<dbReference type="SUPFAM" id="SSF57180">
    <property type="entry name" value="Cellulose-binding domain"/>
    <property type="match status" value="1"/>
</dbReference>
<dbReference type="GO" id="GO:0008810">
    <property type="term" value="F:cellulase activity"/>
    <property type="evidence" value="ECO:0007669"/>
    <property type="project" value="UniProtKB-EC"/>
</dbReference>
<dbReference type="EMBL" id="LUGG01000009">
    <property type="protein sequence ID" value="OBZ72550.1"/>
    <property type="molecule type" value="Genomic_DNA"/>
</dbReference>
<evidence type="ECO:0000259" key="9">
    <source>
        <dbReference type="PROSITE" id="PS51164"/>
    </source>
</evidence>
<proteinExistence type="inferred from homology"/>
<organism evidence="10 11">
    <name type="scientific">Grifola frondosa</name>
    <name type="common">Maitake</name>
    <name type="synonym">Polyporus frondosus</name>
    <dbReference type="NCBI Taxonomy" id="5627"/>
    <lineage>
        <taxon>Eukaryota</taxon>
        <taxon>Fungi</taxon>
        <taxon>Dikarya</taxon>
        <taxon>Basidiomycota</taxon>
        <taxon>Agaricomycotina</taxon>
        <taxon>Agaricomycetes</taxon>
        <taxon>Polyporales</taxon>
        <taxon>Grifolaceae</taxon>
        <taxon>Grifola</taxon>
    </lineage>
</organism>
<keyword evidence="5 7" id="KW-0378">Hydrolase</keyword>
<keyword evidence="11" id="KW-1185">Reference proteome</keyword>
<dbReference type="SUPFAM" id="SSF51445">
    <property type="entry name" value="(Trans)glycosidases"/>
    <property type="match status" value="1"/>
</dbReference>
<dbReference type="AlphaFoldDB" id="A0A1C7M6M6"/>
<dbReference type="Proteomes" id="UP000092993">
    <property type="component" value="Unassembled WGS sequence"/>
</dbReference>
<dbReference type="InterPro" id="IPR000254">
    <property type="entry name" value="CBD"/>
</dbReference>
<dbReference type="InterPro" id="IPR001547">
    <property type="entry name" value="Glyco_hydro_5"/>
</dbReference>
<dbReference type="Pfam" id="PF00150">
    <property type="entry name" value="Cellulase"/>
    <property type="match status" value="1"/>
</dbReference>
<feature type="compositionally biased region" description="Low complexity" evidence="8">
    <location>
        <begin position="98"/>
        <end position="117"/>
    </location>
</feature>
<dbReference type="PANTHER" id="PTHR34142">
    <property type="entry name" value="ENDO-BETA-1,4-GLUCANASE A"/>
    <property type="match status" value="1"/>
</dbReference>
<protein>
    <recommendedName>
        <fullName evidence="3">cellulase</fullName>
        <ecNumber evidence="3">3.2.1.4</ecNumber>
    </recommendedName>
</protein>
<feature type="region of interest" description="Disordered" evidence="8">
    <location>
        <begin position="1"/>
        <end position="24"/>
    </location>
</feature>
<keyword evidence="6 7" id="KW-0326">Glycosidase</keyword>
<keyword evidence="4" id="KW-0732">Signal</keyword>
<evidence type="ECO:0000256" key="8">
    <source>
        <dbReference type="SAM" id="MobiDB-lite"/>
    </source>
</evidence>
<dbReference type="EC" id="3.2.1.4" evidence="3"/>
<feature type="region of interest" description="Disordered" evidence="8">
    <location>
        <begin position="98"/>
        <end position="121"/>
    </location>
</feature>
<dbReference type="InterPro" id="IPR018087">
    <property type="entry name" value="Glyco_hydro_5_CS"/>
</dbReference>
<dbReference type="Pfam" id="PF00734">
    <property type="entry name" value="CBM_1"/>
    <property type="match status" value="1"/>
</dbReference>
<dbReference type="OrthoDB" id="5823761at2759"/>
<gene>
    <name evidence="10" type="primary">eglB</name>
    <name evidence="10" type="ORF">A0H81_07428</name>
</gene>
<dbReference type="PANTHER" id="PTHR34142:SF1">
    <property type="entry name" value="GLYCOSIDE HYDROLASE FAMILY 5 DOMAIN-CONTAINING PROTEIN"/>
    <property type="match status" value="1"/>
</dbReference>
<reference evidence="10 11" key="1">
    <citation type="submission" date="2016-03" db="EMBL/GenBank/DDBJ databases">
        <title>Whole genome sequencing of Grifola frondosa 9006-11.</title>
        <authorList>
            <person name="Min B."/>
            <person name="Park H."/>
            <person name="Kim J.-G."/>
            <person name="Cho H."/>
            <person name="Oh Y.-L."/>
            <person name="Kong W.-S."/>
            <person name="Choi I.-G."/>
        </authorList>
    </citation>
    <scope>NUCLEOTIDE SEQUENCE [LARGE SCALE GENOMIC DNA]</scope>
    <source>
        <strain evidence="10 11">9006-11</strain>
    </source>
</reference>
<evidence type="ECO:0000256" key="5">
    <source>
        <dbReference type="ARBA" id="ARBA00022801"/>
    </source>
</evidence>
<comment type="similarity">
    <text evidence="2 7">Belongs to the glycosyl hydrolase 5 (cellulase A) family.</text>
</comment>
<evidence type="ECO:0000313" key="11">
    <source>
        <dbReference type="Proteomes" id="UP000092993"/>
    </source>
</evidence>
<dbReference type="InterPro" id="IPR017853">
    <property type="entry name" value="GH"/>
</dbReference>
<evidence type="ECO:0000256" key="1">
    <source>
        <dbReference type="ARBA" id="ARBA00000966"/>
    </source>
</evidence>
<dbReference type="GO" id="GO:0009251">
    <property type="term" value="P:glucan catabolic process"/>
    <property type="evidence" value="ECO:0007669"/>
    <property type="project" value="TreeGrafter"/>
</dbReference>
<comment type="caution">
    <text evidence="10">The sequence shown here is derived from an EMBL/GenBank/DDBJ whole genome shotgun (WGS) entry which is preliminary data.</text>
</comment>
<evidence type="ECO:0000256" key="4">
    <source>
        <dbReference type="ARBA" id="ARBA00022729"/>
    </source>
</evidence>
<name>A0A1C7M6M6_GRIFR</name>
<evidence type="ECO:0000256" key="7">
    <source>
        <dbReference type="RuleBase" id="RU361153"/>
    </source>
</evidence>
<evidence type="ECO:0000256" key="6">
    <source>
        <dbReference type="ARBA" id="ARBA00023295"/>
    </source>
</evidence>
<dbReference type="STRING" id="5627.A0A1C7M6M6"/>
<comment type="catalytic activity">
    <reaction evidence="1">
        <text>Endohydrolysis of (1-&gt;4)-beta-D-glucosidic linkages in cellulose, lichenin and cereal beta-D-glucans.</text>
        <dbReference type="EC" id="3.2.1.4"/>
    </reaction>
</comment>
<dbReference type="OMA" id="GDYFQSI"/>
<feature type="domain" description="CBM1" evidence="9">
    <location>
        <begin position="54"/>
        <end position="92"/>
    </location>
</feature>
<dbReference type="GO" id="GO:0005576">
    <property type="term" value="C:extracellular region"/>
    <property type="evidence" value="ECO:0007669"/>
    <property type="project" value="InterPro"/>
</dbReference>
<evidence type="ECO:0000313" key="10">
    <source>
        <dbReference type="EMBL" id="OBZ72550.1"/>
    </source>
</evidence>
<dbReference type="SMART" id="SM00236">
    <property type="entry name" value="fCBD"/>
    <property type="match status" value="1"/>
</dbReference>
<dbReference type="PROSITE" id="PS51164">
    <property type="entry name" value="CBM1_2"/>
    <property type="match status" value="1"/>
</dbReference>
<dbReference type="InterPro" id="IPR035971">
    <property type="entry name" value="CBD_sf"/>
</dbReference>
<evidence type="ECO:0000256" key="3">
    <source>
        <dbReference type="ARBA" id="ARBA00012601"/>
    </source>
</evidence>
<dbReference type="GO" id="GO:0030248">
    <property type="term" value="F:cellulose binding"/>
    <property type="evidence" value="ECO:0007669"/>
    <property type="project" value="InterPro"/>
</dbReference>
<accession>A0A1C7M6M6</accession>
<dbReference type="PROSITE" id="PS00659">
    <property type="entry name" value="GLYCOSYL_HYDROL_F5"/>
    <property type="match status" value="1"/>
</dbReference>
<dbReference type="Gene3D" id="3.20.20.80">
    <property type="entry name" value="Glycosidases"/>
    <property type="match status" value="1"/>
</dbReference>
<sequence length="433" mass="46197">MPVLSSLVDGKNTSHKHPELIHDNNPTTKTRIMLDRSILLPLIQDLADLHLRSGLPPFRCQYGVNGIGWTGSTVCDSGSTCVELNSYYFQCLPATTTTPTTSTGGSPSTTSSAPSSSVCSGSRTKFKFFGVNESGAEFGNTNIPGVLGTDYTWPSPSSVDFFMEQGFNTFRIPFLMERMSPPATGLTGAFDATYLSGLQTIVSYITGKGGFAVVDPHNFMIYNGTTISSTSDFQTWWTNFSNEFKTNSNVIFDLMNEPYTISAATVFDLMQAAVNGVRSSGATSQLILVEGTSYTGAWTWTTSSGNSAVFGAIQDPNNNIAIEMHQYLDSDGSGTSATCVSSTIGAERLADATAWLQANNLKGFLGEIGAGSNSVCISAIQGALCSMQQAGGVWLGTLWWAAGPWWGTYFQSIEPPSGAAIPQILPQALEPFL</sequence>
<evidence type="ECO:0000256" key="2">
    <source>
        <dbReference type="ARBA" id="ARBA00005641"/>
    </source>
</evidence>